<dbReference type="GO" id="GO:0003700">
    <property type="term" value="F:DNA-binding transcription factor activity"/>
    <property type="evidence" value="ECO:0007669"/>
    <property type="project" value="InterPro"/>
</dbReference>
<dbReference type="NCBIfam" id="TIGR02531">
    <property type="entry name" value="yecD_yerC"/>
    <property type="match status" value="1"/>
</dbReference>
<dbReference type="PANTHER" id="PTHR40080">
    <property type="entry name" value="LMO1763 PROTEIN"/>
    <property type="match status" value="1"/>
</dbReference>
<dbReference type="EMBL" id="LBVU01000003">
    <property type="protein sequence ID" value="KKQ92043.1"/>
    <property type="molecule type" value="Genomic_DNA"/>
</dbReference>
<dbReference type="InterPro" id="IPR010921">
    <property type="entry name" value="Trp_repressor/repl_initiator"/>
</dbReference>
<evidence type="ECO:0000313" key="1">
    <source>
        <dbReference type="EMBL" id="KKQ92043.1"/>
    </source>
</evidence>
<dbReference type="STRING" id="1618572.UT17_C0003G0066"/>
<dbReference type="Pfam" id="PF01371">
    <property type="entry name" value="Trp_repressor"/>
    <property type="match status" value="1"/>
</dbReference>
<evidence type="ECO:0000313" key="2">
    <source>
        <dbReference type="Proteomes" id="UP000034774"/>
    </source>
</evidence>
<dbReference type="Proteomes" id="UP000034774">
    <property type="component" value="Unassembled WGS sequence"/>
</dbReference>
<gene>
    <name evidence="1" type="ORF">UT17_C0003G0066</name>
</gene>
<dbReference type="InterPro" id="IPR000831">
    <property type="entry name" value="Trp_repress"/>
</dbReference>
<comment type="caution">
    <text evidence="1">The sequence shown here is derived from an EMBL/GenBank/DDBJ whole genome shotgun (WGS) entry which is preliminary data.</text>
</comment>
<proteinExistence type="predicted"/>
<protein>
    <submittedName>
        <fullName evidence="1">Sporulation protein YerC</fullName>
    </submittedName>
</protein>
<sequence length="185" mass="20826">MTKTAYYKRSTRPEKLGRDEQLALMFDLINAVSIVKTPTETALFLKDLLTAKEIKNLAKRLRIAKLLLKETTEREIADELHCSFATISKVNIWLSEGGEGLRSVISKLPVKYAIPANLPKIPIEFQLPKLISTLAIAGIVNKQTDLLENFAKGVSAKENSDKVFREEIDLHYQSSHGNQSNKKNF</sequence>
<dbReference type="GO" id="GO:0043565">
    <property type="term" value="F:sequence-specific DNA binding"/>
    <property type="evidence" value="ECO:0007669"/>
    <property type="project" value="InterPro"/>
</dbReference>
<reference evidence="1 2" key="1">
    <citation type="journal article" date="2015" name="Nature">
        <title>rRNA introns, odd ribosomes, and small enigmatic genomes across a large radiation of phyla.</title>
        <authorList>
            <person name="Brown C.T."/>
            <person name="Hug L.A."/>
            <person name="Thomas B.C."/>
            <person name="Sharon I."/>
            <person name="Castelle C.J."/>
            <person name="Singh A."/>
            <person name="Wilkins M.J."/>
            <person name="Williams K.H."/>
            <person name="Banfield J.F."/>
        </authorList>
    </citation>
    <scope>NUCLEOTIDE SEQUENCE [LARGE SCALE GENOMIC DNA]</scope>
</reference>
<dbReference type="InterPro" id="IPR013368">
    <property type="entry name" value="YecD_YerC"/>
</dbReference>
<dbReference type="PANTHER" id="PTHR40080:SF1">
    <property type="entry name" value="TRPR-LIKE PROTEIN YERC_YECD"/>
    <property type="match status" value="1"/>
</dbReference>
<dbReference type="Gene3D" id="1.10.1270.10">
    <property type="entry name" value="TrpR-like"/>
    <property type="match status" value="1"/>
</dbReference>
<organism evidence="1 2">
    <name type="scientific">Candidatus Woesebacteria bacterium GW2011_GWB1_39_10</name>
    <dbReference type="NCBI Taxonomy" id="1618572"/>
    <lineage>
        <taxon>Bacteria</taxon>
        <taxon>Candidatus Woeseibacteriota</taxon>
    </lineage>
</organism>
<name>A0A0G0LJE4_9BACT</name>
<accession>A0A0G0LJE4</accession>
<dbReference type="AlphaFoldDB" id="A0A0G0LJE4"/>
<dbReference type="SUPFAM" id="SSF48295">
    <property type="entry name" value="TrpR-like"/>
    <property type="match status" value="1"/>
</dbReference>
<dbReference type="InterPro" id="IPR038116">
    <property type="entry name" value="TrpR-like_sf"/>
</dbReference>